<feature type="domain" description="UBX" evidence="2">
    <location>
        <begin position="294"/>
        <end position="371"/>
    </location>
</feature>
<dbReference type="EMBL" id="JACGCI010000043">
    <property type="protein sequence ID" value="KAF6752722.1"/>
    <property type="molecule type" value="Genomic_DNA"/>
</dbReference>
<dbReference type="FunFam" id="3.30.420.210:FF:000002">
    <property type="entry name" value="UBX domain-containing protein 1"/>
    <property type="match status" value="1"/>
</dbReference>
<dbReference type="SMART" id="SM00553">
    <property type="entry name" value="SEP"/>
    <property type="match status" value="1"/>
</dbReference>
<dbReference type="PANTHER" id="PTHR23333:SF20">
    <property type="entry name" value="NSFL1 COFACTOR P47"/>
    <property type="match status" value="1"/>
</dbReference>
<feature type="compositionally biased region" description="Low complexity" evidence="1">
    <location>
        <begin position="37"/>
        <end position="51"/>
    </location>
</feature>
<protein>
    <submittedName>
        <fullName evidence="4">Ubiquitin-related domain-containing protein</fullName>
    </submittedName>
</protein>
<dbReference type="GO" id="GO:0031468">
    <property type="term" value="P:nuclear membrane reassembly"/>
    <property type="evidence" value="ECO:0007669"/>
    <property type="project" value="TreeGrafter"/>
</dbReference>
<dbReference type="Pfam" id="PF00789">
    <property type="entry name" value="UBX"/>
    <property type="match status" value="1"/>
</dbReference>
<dbReference type="OrthoDB" id="25887at2759"/>
<dbReference type="SUPFAM" id="SSF102848">
    <property type="entry name" value="NSFL1 (p97 ATPase) cofactor p47, SEP domain"/>
    <property type="match status" value="1"/>
</dbReference>
<dbReference type="GO" id="GO:0000045">
    <property type="term" value="P:autophagosome assembly"/>
    <property type="evidence" value="ECO:0007669"/>
    <property type="project" value="TreeGrafter"/>
</dbReference>
<accession>A0A8H6HUP3</accession>
<dbReference type="SMART" id="SM00166">
    <property type="entry name" value="UBX"/>
    <property type="match status" value="1"/>
</dbReference>
<dbReference type="GO" id="GO:0043130">
    <property type="term" value="F:ubiquitin binding"/>
    <property type="evidence" value="ECO:0007669"/>
    <property type="project" value="TreeGrafter"/>
</dbReference>
<dbReference type="GO" id="GO:0043161">
    <property type="term" value="P:proteasome-mediated ubiquitin-dependent protein catabolic process"/>
    <property type="evidence" value="ECO:0007669"/>
    <property type="project" value="TreeGrafter"/>
</dbReference>
<dbReference type="GO" id="GO:0005829">
    <property type="term" value="C:cytosol"/>
    <property type="evidence" value="ECO:0007669"/>
    <property type="project" value="TreeGrafter"/>
</dbReference>
<comment type="caution">
    <text evidence="4">The sequence shown here is derived from an EMBL/GenBank/DDBJ whole genome shotgun (WGS) entry which is preliminary data.</text>
</comment>
<dbReference type="Pfam" id="PF08059">
    <property type="entry name" value="SEP"/>
    <property type="match status" value="1"/>
</dbReference>
<dbReference type="PROSITE" id="PS50033">
    <property type="entry name" value="UBX"/>
    <property type="match status" value="1"/>
</dbReference>
<evidence type="ECO:0000256" key="1">
    <source>
        <dbReference type="SAM" id="MobiDB-lite"/>
    </source>
</evidence>
<sequence>MSGENTPRTADGQPASGGAWPRPTSDRPRVGRVGDWNNNSPSSSRSGSSRGIATLGSLGGGNSSRPTRRIAKEPGADDDDDEKEGQNYFAGGERSGVSIQTPGNRDRAGPPGSARDLVQDLLRRAAEGGVAAAPEEPSRIFAGGGHTLGSEDVESTFIPDPNSTSEEDDEVAIRHLTLWREGFQIEDGELRRYDEPGNSELLAAINAGTAPLELLNARMGQRIELRVAKRTHDDFVPPASQKAFGGQGQRLGAPVPSFTPAADTASVPGAFPTSSAPEPSADRASITTRFEVNTDLPVTSVQIRLADGTRLPSRMNLTHTVGDIRNFINAARPENRTRPYTIGTTFPNRVLEDDSETIEAAKLQNSVIVQRWVQ</sequence>
<gene>
    <name evidence="4" type="ORF">DFP72DRAFT_904618</name>
</gene>
<dbReference type="InterPro" id="IPR036241">
    <property type="entry name" value="NSFL1C_SEP_dom_sf"/>
</dbReference>
<feature type="region of interest" description="Disordered" evidence="1">
    <location>
        <begin position="1"/>
        <end position="169"/>
    </location>
</feature>
<dbReference type="AlphaFoldDB" id="A0A8H6HUP3"/>
<dbReference type="PROSITE" id="PS51399">
    <property type="entry name" value="SEP"/>
    <property type="match status" value="1"/>
</dbReference>
<dbReference type="GO" id="GO:0061025">
    <property type="term" value="P:membrane fusion"/>
    <property type="evidence" value="ECO:0007669"/>
    <property type="project" value="TreeGrafter"/>
</dbReference>
<evidence type="ECO:0000313" key="5">
    <source>
        <dbReference type="Proteomes" id="UP000521943"/>
    </source>
</evidence>
<evidence type="ECO:0000259" key="3">
    <source>
        <dbReference type="PROSITE" id="PS51399"/>
    </source>
</evidence>
<feature type="region of interest" description="Disordered" evidence="1">
    <location>
        <begin position="240"/>
        <end position="283"/>
    </location>
</feature>
<dbReference type="Gene3D" id="3.10.20.90">
    <property type="entry name" value="Phosphatidylinositol 3-kinase Catalytic Subunit, Chain A, domain 1"/>
    <property type="match status" value="1"/>
</dbReference>
<dbReference type="PANTHER" id="PTHR23333">
    <property type="entry name" value="UBX DOMAIN CONTAINING PROTEIN"/>
    <property type="match status" value="1"/>
</dbReference>
<dbReference type="GO" id="GO:0007030">
    <property type="term" value="P:Golgi organization"/>
    <property type="evidence" value="ECO:0007669"/>
    <property type="project" value="TreeGrafter"/>
</dbReference>
<dbReference type="Proteomes" id="UP000521943">
    <property type="component" value="Unassembled WGS sequence"/>
</dbReference>
<evidence type="ECO:0000259" key="2">
    <source>
        <dbReference type="PROSITE" id="PS50033"/>
    </source>
</evidence>
<dbReference type="InterPro" id="IPR012989">
    <property type="entry name" value="SEP_domain"/>
</dbReference>
<dbReference type="Gene3D" id="3.30.420.210">
    <property type="entry name" value="SEP domain"/>
    <property type="match status" value="1"/>
</dbReference>
<feature type="compositionally biased region" description="Basic and acidic residues" evidence="1">
    <location>
        <begin position="117"/>
        <end position="126"/>
    </location>
</feature>
<organism evidence="4 5">
    <name type="scientific">Ephemerocybe angulata</name>
    <dbReference type="NCBI Taxonomy" id="980116"/>
    <lineage>
        <taxon>Eukaryota</taxon>
        <taxon>Fungi</taxon>
        <taxon>Dikarya</taxon>
        <taxon>Basidiomycota</taxon>
        <taxon>Agaricomycotina</taxon>
        <taxon>Agaricomycetes</taxon>
        <taxon>Agaricomycetidae</taxon>
        <taxon>Agaricales</taxon>
        <taxon>Agaricineae</taxon>
        <taxon>Psathyrellaceae</taxon>
        <taxon>Ephemerocybe</taxon>
    </lineage>
</organism>
<feature type="domain" description="SEP" evidence="3">
    <location>
        <begin position="171"/>
        <end position="236"/>
    </location>
</feature>
<reference evidence="4 5" key="1">
    <citation type="submission" date="2020-07" db="EMBL/GenBank/DDBJ databases">
        <title>Comparative genomics of pyrophilous fungi reveals a link between fire events and developmental genes.</title>
        <authorList>
            <consortium name="DOE Joint Genome Institute"/>
            <person name="Steindorff A.S."/>
            <person name="Carver A."/>
            <person name="Calhoun S."/>
            <person name="Stillman K."/>
            <person name="Liu H."/>
            <person name="Lipzen A."/>
            <person name="Pangilinan J."/>
            <person name="Labutti K."/>
            <person name="Bruns T.D."/>
            <person name="Grigoriev I.V."/>
        </authorList>
    </citation>
    <scope>NUCLEOTIDE SEQUENCE [LARGE SCALE GENOMIC DNA]</scope>
    <source>
        <strain evidence="4 5">CBS 144469</strain>
    </source>
</reference>
<dbReference type="GO" id="GO:0005634">
    <property type="term" value="C:nucleus"/>
    <property type="evidence" value="ECO:0007669"/>
    <property type="project" value="TreeGrafter"/>
</dbReference>
<dbReference type="CDD" id="cd01770">
    <property type="entry name" value="UBX_UBXN2"/>
    <property type="match status" value="1"/>
</dbReference>
<keyword evidence="5" id="KW-1185">Reference proteome</keyword>
<evidence type="ECO:0000313" key="4">
    <source>
        <dbReference type="EMBL" id="KAF6752722.1"/>
    </source>
</evidence>
<dbReference type="InterPro" id="IPR001012">
    <property type="entry name" value="UBX_dom"/>
</dbReference>
<proteinExistence type="predicted"/>
<dbReference type="SUPFAM" id="SSF54236">
    <property type="entry name" value="Ubiquitin-like"/>
    <property type="match status" value="1"/>
</dbReference>
<dbReference type="InterPro" id="IPR029071">
    <property type="entry name" value="Ubiquitin-like_domsf"/>
</dbReference>
<name>A0A8H6HUP3_9AGAR</name>